<evidence type="ECO:0000256" key="14">
    <source>
        <dbReference type="ARBA" id="ARBA00023329"/>
    </source>
</evidence>
<dbReference type="InterPro" id="IPR011701">
    <property type="entry name" value="MFS"/>
</dbReference>
<accession>A0AAV4NDN9</accession>
<dbReference type="GO" id="GO:0030672">
    <property type="term" value="C:synaptic vesicle membrane"/>
    <property type="evidence" value="ECO:0007669"/>
    <property type="project" value="UniProtKB-SubCell"/>
</dbReference>
<feature type="transmembrane region" description="Helical" evidence="26">
    <location>
        <begin position="361"/>
        <end position="394"/>
    </location>
</feature>
<evidence type="ECO:0000256" key="1">
    <source>
        <dbReference type="ARBA" id="ARBA00004432"/>
    </source>
</evidence>
<evidence type="ECO:0000256" key="21">
    <source>
        <dbReference type="ARBA" id="ARBA00056891"/>
    </source>
</evidence>
<comment type="subcellular location">
    <subcellularLocation>
        <location evidence="2">Basolateral cell membrane</location>
        <topology evidence="2">Multi-pass membrane protein</topology>
    </subcellularLocation>
    <subcellularLocation>
        <location evidence="3">Cytoplasmic vesicle</location>
        <location evidence="3">Secretory vesicle membrane</location>
        <topology evidence="3">Multi-pass membrane protein</topology>
    </subcellularLocation>
    <subcellularLocation>
        <location evidence="1">Cytoplasmic vesicle</location>
        <location evidence="1">Secretory vesicle</location>
        <location evidence="1">Synaptic vesicle membrane</location>
    </subcellularLocation>
    <subcellularLocation>
        <location evidence="4">Lysosome membrane</location>
    </subcellularLocation>
</comment>
<evidence type="ECO:0000256" key="13">
    <source>
        <dbReference type="ARBA" id="ARBA00023228"/>
    </source>
</evidence>
<dbReference type="FunFam" id="1.20.1250.20:FF:000003">
    <property type="entry name" value="Solute carrier family 17 member 3"/>
    <property type="match status" value="1"/>
</dbReference>
<evidence type="ECO:0000256" key="7">
    <source>
        <dbReference type="ARBA" id="ARBA00022692"/>
    </source>
</evidence>
<evidence type="ECO:0000256" key="23">
    <source>
        <dbReference type="ARBA" id="ARBA00080244"/>
    </source>
</evidence>
<dbReference type="GO" id="GO:0015293">
    <property type="term" value="F:symporter activity"/>
    <property type="evidence" value="ECO:0007669"/>
    <property type="project" value="UniProtKB-KW"/>
</dbReference>
<dbReference type="GO" id="GO:0046942">
    <property type="term" value="P:carboxylic acid transport"/>
    <property type="evidence" value="ECO:0007669"/>
    <property type="project" value="UniProtKB-ARBA"/>
</dbReference>
<evidence type="ECO:0000256" key="26">
    <source>
        <dbReference type="SAM" id="Phobius"/>
    </source>
</evidence>
<evidence type="ECO:0000313" key="28">
    <source>
        <dbReference type="EMBL" id="GIX82942.1"/>
    </source>
</evidence>
<feature type="transmembrane region" description="Helical" evidence="26">
    <location>
        <begin position="152"/>
        <end position="173"/>
    </location>
</feature>
<dbReference type="Gene3D" id="1.20.1250.20">
    <property type="entry name" value="MFS general substrate transporter like domains"/>
    <property type="match status" value="2"/>
</dbReference>
<name>A0AAV4NDN9_9ARAC</name>
<feature type="domain" description="Major facilitator superfamily (MFS) profile" evidence="27">
    <location>
        <begin position="22"/>
        <end position="474"/>
    </location>
</feature>
<evidence type="ECO:0000256" key="15">
    <source>
        <dbReference type="ARBA" id="ARBA00050101"/>
    </source>
</evidence>
<proteinExistence type="predicted"/>
<dbReference type="GO" id="GO:0016323">
    <property type="term" value="C:basolateral plasma membrane"/>
    <property type="evidence" value="ECO:0007669"/>
    <property type="project" value="UniProtKB-SubCell"/>
</dbReference>
<dbReference type="EMBL" id="BPLQ01001554">
    <property type="protein sequence ID" value="GIX82942.1"/>
    <property type="molecule type" value="Genomic_DNA"/>
</dbReference>
<evidence type="ECO:0000256" key="24">
    <source>
        <dbReference type="ARBA" id="ARBA00081195"/>
    </source>
</evidence>
<evidence type="ECO:0000256" key="20">
    <source>
        <dbReference type="ARBA" id="ARBA00051612"/>
    </source>
</evidence>
<comment type="catalytic activity">
    <reaction evidence="17">
        <text>N-acetylneuraminate(in) + H(+)(in) = N-acetylneuraminate(out) + H(+)(out)</text>
        <dbReference type="Rhea" id="RHEA:28987"/>
        <dbReference type="ChEBI" id="CHEBI:15378"/>
        <dbReference type="ChEBI" id="CHEBI:35418"/>
    </reaction>
    <physiologicalReaction direction="right-to-left" evidence="17">
        <dbReference type="Rhea" id="RHEA:28989"/>
    </physiologicalReaction>
</comment>
<dbReference type="PANTHER" id="PTHR11662:SF399">
    <property type="entry name" value="FI19708P1-RELATED"/>
    <property type="match status" value="1"/>
</dbReference>
<comment type="catalytic activity">
    <reaction evidence="18">
        <text>N-acetyl-L-aspartyl-L-glutamate(out) = N-acetyl-L-aspartyl-L-glutamate(in)</text>
        <dbReference type="Rhea" id="RHEA:72599"/>
        <dbReference type="ChEBI" id="CHEBI:76931"/>
    </reaction>
    <physiologicalReaction direction="left-to-right" evidence="18">
        <dbReference type="Rhea" id="RHEA:72600"/>
    </physiologicalReaction>
</comment>
<dbReference type="GO" id="GO:0006820">
    <property type="term" value="P:monoatomic anion transport"/>
    <property type="evidence" value="ECO:0007669"/>
    <property type="project" value="TreeGrafter"/>
</dbReference>
<keyword evidence="11 26" id="KW-0472">Membrane</keyword>
<comment type="function">
    <text evidence="21">Receptor for CM101, a polysaccharide produced by group B Streptococcus with antipathoangiogenic properties.</text>
</comment>
<dbReference type="CDD" id="cd17318">
    <property type="entry name" value="MFS_SLC17"/>
    <property type="match status" value="1"/>
</dbReference>
<keyword evidence="8" id="KW-0769">Symport</keyword>
<keyword evidence="10" id="KW-0770">Synapse</keyword>
<keyword evidence="13" id="KW-0458">Lysosome</keyword>
<reference evidence="28 29" key="1">
    <citation type="submission" date="2021-06" db="EMBL/GenBank/DDBJ databases">
        <title>Caerostris darwini draft genome.</title>
        <authorList>
            <person name="Kono N."/>
            <person name="Arakawa K."/>
        </authorList>
    </citation>
    <scope>NUCLEOTIDE SEQUENCE [LARGE SCALE GENOMIC DNA]</scope>
</reference>
<dbReference type="AlphaFoldDB" id="A0AAV4NDN9"/>
<comment type="catalytic activity">
    <reaction evidence="19">
        <text>L-glutamate(out) = L-glutamate(in)</text>
        <dbReference type="Rhea" id="RHEA:66336"/>
        <dbReference type="ChEBI" id="CHEBI:29985"/>
    </reaction>
    <physiologicalReaction direction="left-to-right" evidence="19">
        <dbReference type="Rhea" id="RHEA:66337"/>
    </physiologicalReaction>
</comment>
<feature type="transmembrane region" description="Helical" evidence="26">
    <location>
        <begin position="124"/>
        <end position="146"/>
    </location>
</feature>
<evidence type="ECO:0000256" key="11">
    <source>
        <dbReference type="ARBA" id="ARBA00023136"/>
    </source>
</evidence>
<feature type="transmembrane region" description="Helical" evidence="26">
    <location>
        <begin position="185"/>
        <end position="207"/>
    </location>
</feature>
<feature type="transmembrane region" description="Helical" evidence="26">
    <location>
        <begin position="320"/>
        <end position="340"/>
    </location>
</feature>
<evidence type="ECO:0000256" key="12">
    <source>
        <dbReference type="ARBA" id="ARBA00023180"/>
    </source>
</evidence>
<feature type="transmembrane region" description="Helical" evidence="26">
    <location>
        <begin position="219"/>
        <end position="239"/>
    </location>
</feature>
<evidence type="ECO:0000256" key="17">
    <source>
        <dbReference type="ARBA" id="ARBA00050625"/>
    </source>
</evidence>
<feature type="transmembrane region" description="Helical" evidence="26">
    <location>
        <begin position="451"/>
        <end position="469"/>
    </location>
</feature>
<evidence type="ECO:0000256" key="18">
    <source>
        <dbReference type="ARBA" id="ARBA00051403"/>
    </source>
</evidence>
<dbReference type="GO" id="GO:0005765">
    <property type="term" value="C:lysosomal membrane"/>
    <property type="evidence" value="ECO:0007669"/>
    <property type="project" value="UniProtKB-SubCell"/>
</dbReference>
<dbReference type="FunFam" id="1.20.1250.20:FF:000067">
    <property type="entry name" value="sialin isoform X2"/>
    <property type="match status" value="1"/>
</dbReference>
<evidence type="ECO:0000256" key="25">
    <source>
        <dbReference type="ARBA" id="ARBA00081925"/>
    </source>
</evidence>
<evidence type="ECO:0000256" key="4">
    <source>
        <dbReference type="ARBA" id="ARBA00004656"/>
    </source>
</evidence>
<feature type="transmembrane region" description="Helical" evidence="26">
    <location>
        <begin position="97"/>
        <end position="117"/>
    </location>
</feature>
<comment type="caution">
    <text evidence="28">The sequence shown here is derived from an EMBL/GenBank/DDBJ whole genome shotgun (WGS) entry which is preliminary data.</text>
</comment>
<evidence type="ECO:0000256" key="3">
    <source>
        <dbReference type="ARBA" id="ARBA00004638"/>
    </source>
</evidence>
<sequence>MQESAVADVNNYTKKPRCYIPKRAIVTFLGFLGIINVYAMRVNLSVAMVAMVNSTEEKIKNITYVEECPNLLNDEGIIVSQTMKGEQYNWDAKTQGMVMSSFFYAYFVTVLTGGYLAKRFGAKLMFGGGIGVTSVLTLLTPVAVRWGIVPFIIVRALEGIGEGLTYPAINTMISSWAPKLERSRISSCVFSGASIGTVVSLSASGWLCSSELFGGWPSAFYIFGIIGCIWCIFWVIFIYETPDVHPTISEEELMLIYESEENQISHKELHIPWKKIFLSVPIWGVLFGHIGSYFGLAILMTEFPSYLNSILHFSVEASGLITGLPNVFEAVGGMMSSYVADRLIESKRLSVTAVRKIFNSIAMIGSGVCLLAITASGCEPTLIIVLYSILLYVNGFKYSGYNVTHVDMCPPLAGVLYGMTNCIASMGGIVVPNMVGAFTADGVTMANWNKVFYVTAGVYIITAIIYDVFASAELQQWDSEKETEKEKNCAEAKS</sequence>
<evidence type="ECO:0000256" key="5">
    <source>
        <dbReference type="ARBA" id="ARBA00022448"/>
    </source>
</evidence>
<comment type="catalytic activity">
    <reaction evidence="15">
        <text>2 nitrate(out) + H(+)(out) = 2 nitrate(in) + H(+)(in)</text>
        <dbReference type="Rhea" id="RHEA:71539"/>
        <dbReference type="ChEBI" id="CHEBI:15378"/>
        <dbReference type="ChEBI" id="CHEBI:17632"/>
    </reaction>
    <physiologicalReaction direction="left-to-right" evidence="15">
        <dbReference type="Rhea" id="RHEA:71540"/>
    </physiologicalReaction>
</comment>
<evidence type="ECO:0000256" key="2">
    <source>
        <dbReference type="ARBA" id="ARBA00004554"/>
    </source>
</evidence>
<dbReference type="Pfam" id="PF07690">
    <property type="entry name" value="MFS_1"/>
    <property type="match status" value="1"/>
</dbReference>
<evidence type="ECO:0000256" key="22">
    <source>
        <dbReference type="ARBA" id="ARBA00069713"/>
    </source>
</evidence>
<keyword evidence="6" id="KW-1003">Cell membrane</keyword>
<evidence type="ECO:0000256" key="6">
    <source>
        <dbReference type="ARBA" id="ARBA00022475"/>
    </source>
</evidence>
<dbReference type="InterPro" id="IPR036259">
    <property type="entry name" value="MFS_trans_sf"/>
</dbReference>
<evidence type="ECO:0000256" key="16">
    <source>
        <dbReference type="ARBA" id="ARBA00050554"/>
    </source>
</evidence>
<keyword evidence="7 26" id="KW-0812">Transmembrane</keyword>
<evidence type="ECO:0000256" key="19">
    <source>
        <dbReference type="ARBA" id="ARBA00051447"/>
    </source>
</evidence>
<evidence type="ECO:0000256" key="8">
    <source>
        <dbReference type="ARBA" id="ARBA00022847"/>
    </source>
</evidence>
<organism evidence="28 29">
    <name type="scientific">Caerostris darwini</name>
    <dbReference type="NCBI Taxonomy" id="1538125"/>
    <lineage>
        <taxon>Eukaryota</taxon>
        <taxon>Metazoa</taxon>
        <taxon>Ecdysozoa</taxon>
        <taxon>Arthropoda</taxon>
        <taxon>Chelicerata</taxon>
        <taxon>Arachnida</taxon>
        <taxon>Araneae</taxon>
        <taxon>Araneomorphae</taxon>
        <taxon>Entelegynae</taxon>
        <taxon>Araneoidea</taxon>
        <taxon>Araneidae</taxon>
        <taxon>Caerostris</taxon>
    </lineage>
</organism>
<evidence type="ECO:0000313" key="29">
    <source>
        <dbReference type="Proteomes" id="UP001054837"/>
    </source>
</evidence>
<gene>
    <name evidence="28" type="primary">Picot</name>
    <name evidence="28" type="ORF">CDAR_209911</name>
</gene>
<keyword evidence="14" id="KW-0968">Cytoplasmic vesicle</keyword>
<dbReference type="InterPro" id="IPR020846">
    <property type="entry name" value="MFS_dom"/>
</dbReference>
<dbReference type="InterPro" id="IPR050382">
    <property type="entry name" value="MFS_Na/Anion_cotransporter"/>
</dbReference>
<comment type="catalytic activity">
    <reaction evidence="16">
        <text>L-aspartate(out) = L-aspartate(in)</text>
        <dbReference type="Rhea" id="RHEA:66332"/>
        <dbReference type="ChEBI" id="CHEBI:29991"/>
    </reaction>
    <physiologicalReaction direction="left-to-right" evidence="16">
        <dbReference type="Rhea" id="RHEA:66333"/>
    </physiologicalReaction>
</comment>
<feature type="transmembrane region" description="Helical" evidence="26">
    <location>
        <begin position="414"/>
        <end position="439"/>
    </location>
</feature>
<keyword evidence="5" id="KW-0813">Transport</keyword>
<comment type="catalytic activity">
    <reaction evidence="20">
        <text>D-glucuronate(out) + H(+)(out) = D-glucuronate(in) + H(+)(in)</text>
        <dbReference type="Rhea" id="RHEA:72591"/>
        <dbReference type="ChEBI" id="CHEBI:15378"/>
        <dbReference type="ChEBI" id="CHEBI:58720"/>
    </reaction>
    <physiologicalReaction direction="left-to-right" evidence="20">
        <dbReference type="Rhea" id="RHEA:72592"/>
    </physiologicalReaction>
</comment>
<feature type="transmembrane region" description="Helical" evidence="26">
    <location>
        <begin position="24"/>
        <end position="44"/>
    </location>
</feature>
<keyword evidence="29" id="KW-1185">Reference proteome</keyword>
<evidence type="ECO:0000259" key="27">
    <source>
        <dbReference type="PROSITE" id="PS50850"/>
    </source>
</evidence>
<protein>
    <recommendedName>
        <fullName evidence="22">Sialin</fullName>
    </recommendedName>
    <alternativeName>
        <fullName evidence="25">H(+)/nitrate cotransporter</fullName>
    </alternativeName>
    <alternativeName>
        <fullName evidence="23">H(+)/sialic acid cotransporter</fullName>
    </alternativeName>
    <alternativeName>
        <fullName evidence="24">Vesicular excitatory amino acid transporter</fullName>
    </alternativeName>
</protein>
<evidence type="ECO:0000256" key="9">
    <source>
        <dbReference type="ARBA" id="ARBA00022989"/>
    </source>
</evidence>
<dbReference type="SUPFAM" id="SSF103473">
    <property type="entry name" value="MFS general substrate transporter"/>
    <property type="match status" value="1"/>
</dbReference>
<keyword evidence="9 26" id="KW-1133">Transmembrane helix</keyword>
<dbReference type="PROSITE" id="PS50850">
    <property type="entry name" value="MFS"/>
    <property type="match status" value="1"/>
</dbReference>
<dbReference type="PANTHER" id="PTHR11662">
    <property type="entry name" value="SOLUTE CARRIER FAMILY 17"/>
    <property type="match status" value="1"/>
</dbReference>
<keyword evidence="12" id="KW-0325">Glycoprotein</keyword>
<dbReference type="Proteomes" id="UP001054837">
    <property type="component" value="Unassembled WGS sequence"/>
</dbReference>
<feature type="transmembrane region" description="Helical" evidence="26">
    <location>
        <begin position="276"/>
        <end position="300"/>
    </location>
</feature>
<evidence type="ECO:0000256" key="10">
    <source>
        <dbReference type="ARBA" id="ARBA00023018"/>
    </source>
</evidence>